<dbReference type="Gene3D" id="1.10.287.110">
    <property type="entry name" value="DnaJ domain"/>
    <property type="match status" value="1"/>
</dbReference>
<feature type="region of interest" description="Disordered" evidence="2">
    <location>
        <begin position="1"/>
        <end position="51"/>
    </location>
</feature>
<dbReference type="InParanoid" id="A0A165AAE9"/>
<feature type="compositionally biased region" description="Polar residues" evidence="2">
    <location>
        <begin position="1"/>
        <end position="37"/>
    </location>
</feature>
<dbReference type="STRING" id="1328760.A0A165AAE9"/>
<evidence type="ECO:0000256" key="1">
    <source>
        <dbReference type="ARBA" id="ARBA00023186"/>
    </source>
</evidence>
<accession>A0A165AAE9</accession>
<evidence type="ECO:0000313" key="4">
    <source>
        <dbReference type="EMBL" id="KZF20169.1"/>
    </source>
</evidence>
<protein>
    <recommendedName>
        <fullName evidence="3">J domain-containing protein</fullName>
    </recommendedName>
</protein>
<dbReference type="PANTHER" id="PTHR44157">
    <property type="entry name" value="DNAJ HOMOLOG SUBFAMILY C MEMBER 11"/>
    <property type="match status" value="1"/>
</dbReference>
<evidence type="ECO:0000259" key="3">
    <source>
        <dbReference type="PROSITE" id="PS50076"/>
    </source>
</evidence>
<dbReference type="PROSITE" id="PS00636">
    <property type="entry name" value="DNAJ_1"/>
    <property type="match status" value="1"/>
</dbReference>
<sequence>MSTQTSPDRSSPRGLSQESSEWSWQGIGDSSQSQSNQERAEGDTLSNDEEYDRLLDETALEERDYYAMLGLPRQPAPTPPQIRSAFHSLSLRLHPDKQPPHLQEIAKEQYVRLRTAYETLINPQKRVVYDVLGEEGVKAEWGPGGSMAKGGEAESTQVGVKAMTPAEFRRWFLRLMKRRERQALEELVSSKSHIRVNLDAVGFFHPDVIQKLRAVSGLMGDHSLAKAPPPLQATELELGHEFDVPLPSLGKLINTRLGLVSNGNNKDGTHVEPDWEEETGDDTQLTVSAGIEGNIIGFAAKPKHHHVEDEDDGEEGYSLTMPGVLARQFSLGFDIEHAFPEKPISSVKEPNPASSFLHGTMVGLRTELLPERRIQASLTRPITLIEGTQPFFCRIQTTFQKSLLTGPPSVEVTVTRAVGLGKTLFCSWSSGSSVWPPFVQQLFSRFMPNGEEGGATAVLSTVVPRMVVGISGALSPAVAEATQESTADGRVQKHPSSNRTWNVQLMGSVFGNQLSATYGQDFFASASTAPVRSAFTRSGEYSGEDSSSQHIEGSRGIRVEVEGRIGPSASFAWQIRGLRRIGNFTRIGMGVGLQGVDGVFVAFSWNRLGHSIDVPVLVCPLMLLSVKAVVLALSVPVGAYSLLEFGLIRPRSRRQRKTKLAKRRNELQKLVDGRREEAQQASRLMERDVMVKQAQEAERNGLVILKAEYGSKEAMAPRRPDPRRRQSRDEIADVTIAVAALVDEGQLSMPRRLQRSDIVGFYDPAPLQKKRLRVRYLFAGREHVVEVDDDESLTCPMRSHRTST</sequence>
<evidence type="ECO:0000313" key="5">
    <source>
        <dbReference type="Proteomes" id="UP000076632"/>
    </source>
</evidence>
<dbReference type="Proteomes" id="UP000076632">
    <property type="component" value="Unassembled WGS sequence"/>
</dbReference>
<dbReference type="InterPro" id="IPR018253">
    <property type="entry name" value="DnaJ_domain_CS"/>
</dbReference>
<dbReference type="InterPro" id="IPR001623">
    <property type="entry name" value="DnaJ_domain"/>
</dbReference>
<dbReference type="RefSeq" id="XP_018185724.1">
    <property type="nucleotide sequence ID" value="XM_018330014.1"/>
</dbReference>
<dbReference type="PROSITE" id="PS50076">
    <property type="entry name" value="DNAJ_2"/>
    <property type="match status" value="1"/>
</dbReference>
<name>A0A165AAE9_XYLHT</name>
<dbReference type="GO" id="GO:0005739">
    <property type="term" value="C:mitochondrion"/>
    <property type="evidence" value="ECO:0007669"/>
    <property type="project" value="GOC"/>
</dbReference>
<proteinExistence type="predicted"/>
<organism evidence="4 5">
    <name type="scientific">Xylona heveae (strain CBS 132557 / TC161)</name>
    <dbReference type="NCBI Taxonomy" id="1328760"/>
    <lineage>
        <taxon>Eukaryota</taxon>
        <taxon>Fungi</taxon>
        <taxon>Dikarya</taxon>
        <taxon>Ascomycota</taxon>
        <taxon>Pezizomycotina</taxon>
        <taxon>Xylonomycetes</taxon>
        <taxon>Xylonales</taxon>
        <taxon>Xylonaceae</taxon>
        <taxon>Xylona</taxon>
    </lineage>
</organism>
<dbReference type="OrthoDB" id="666364at2759"/>
<reference evidence="4 5" key="1">
    <citation type="journal article" date="2016" name="Fungal Biol.">
        <title>The genome of Xylona heveae provides a window into fungal endophytism.</title>
        <authorList>
            <person name="Gazis R."/>
            <person name="Kuo A."/>
            <person name="Riley R."/>
            <person name="LaButti K."/>
            <person name="Lipzen A."/>
            <person name="Lin J."/>
            <person name="Amirebrahimi M."/>
            <person name="Hesse C.N."/>
            <person name="Spatafora J.W."/>
            <person name="Henrissat B."/>
            <person name="Hainaut M."/>
            <person name="Grigoriev I.V."/>
            <person name="Hibbett D.S."/>
        </authorList>
    </citation>
    <scope>NUCLEOTIDE SEQUENCE [LARGE SCALE GENOMIC DNA]</scope>
    <source>
        <strain evidence="4 5">TC161</strain>
    </source>
</reference>
<dbReference type="Pfam" id="PF11875">
    <property type="entry name" value="DnaJ-like_C11_C"/>
    <property type="match status" value="1"/>
</dbReference>
<dbReference type="EMBL" id="KV407463">
    <property type="protein sequence ID" value="KZF20169.1"/>
    <property type="molecule type" value="Genomic_DNA"/>
</dbReference>
<keyword evidence="5" id="KW-1185">Reference proteome</keyword>
<dbReference type="InterPro" id="IPR024586">
    <property type="entry name" value="DnaJ-like_C11_C"/>
</dbReference>
<dbReference type="OMA" id="IWYTYHG"/>
<dbReference type="InterPro" id="IPR052243">
    <property type="entry name" value="Mito_inner_membrane_organizer"/>
</dbReference>
<dbReference type="SUPFAM" id="SSF46565">
    <property type="entry name" value="Chaperone J-domain"/>
    <property type="match status" value="1"/>
</dbReference>
<dbReference type="PRINTS" id="PR00625">
    <property type="entry name" value="JDOMAIN"/>
</dbReference>
<dbReference type="GO" id="GO:0042407">
    <property type="term" value="P:cristae formation"/>
    <property type="evidence" value="ECO:0007669"/>
    <property type="project" value="TreeGrafter"/>
</dbReference>
<keyword evidence="1" id="KW-0143">Chaperone</keyword>
<dbReference type="AlphaFoldDB" id="A0A165AAE9"/>
<gene>
    <name evidence="4" type="ORF">L228DRAFT_213961</name>
</gene>
<evidence type="ECO:0000256" key="2">
    <source>
        <dbReference type="SAM" id="MobiDB-lite"/>
    </source>
</evidence>
<dbReference type="GeneID" id="28895151"/>
<dbReference type="SMART" id="SM00271">
    <property type="entry name" value="DnaJ"/>
    <property type="match status" value="1"/>
</dbReference>
<dbReference type="Pfam" id="PF00226">
    <property type="entry name" value="DnaJ"/>
    <property type="match status" value="1"/>
</dbReference>
<dbReference type="CDD" id="cd06257">
    <property type="entry name" value="DnaJ"/>
    <property type="match status" value="1"/>
</dbReference>
<dbReference type="InterPro" id="IPR036869">
    <property type="entry name" value="J_dom_sf"/>
</dbReference>
<dbReference type="PANTHER" id="PTHR44157:SF1">
    <property type="entry name" value="DNAJ HOMOLOG SUBFAMILY C MEMBER 11"/>
    <property type="match status" value="1"/>
</dbReference>
<feature type="domain" description="J" evidence="3">
    <location>
        <begin position="64"/>
        <end position="133"/>
    </location>
</feature>